<evidence type="ECO:0000313" key="10">
    <source>
        <dbReference type="Proteomes" id="UP000027265"/>
    </source>
</evidence>
<dbReference type="EMBL" id="KL197715">
    <property type="protein sequence ID" value="KDQ59945.1"/>
    <property type="molecule type" value="Genomic_DNA"/>
</dbReference>
<proteinExistence type="inferred from homology"/>
<dbReference type="AlphaFoldDB" id="A0A067Q1F3"/>
<dbReference type="Pfam" id="PF08240">
    <property type="entry name" value="ADH_N"/>
    <property type="match status" value="1"/>
</dbReference>
<dbReference type="FunFam" id="3.40.50.720:FF:000039">
    <property type="entry name" value="Alcohol dehydrogenase AdhP"/>
    <property type="match status" value="1"/>
</dbReference>
<evidence type="ECO:0000256" key="2">
    <source>
        <dbReference type="ARBA" id="ARBA00008072"/>
    </source>
</evidence>
<evidence type="ECO:0000256" key="6">
    <source>
        <dbReference type="ARBA" id="ARBA00023002"/>
    </source>
</evidence>
<dbReference type="InterPro" id="IPR013154">
    <property type="entry name" value="ADH-like_N"/>
</dbReference>
<dbReference type="GO" id="GO:0046872">
    <property type="term" value="F:metal ion binding"/>
    <property type="evidence" value="ECO:0007669"/>
    <property type="project" value="UniProtKB-KW"/>
</dbReference>
<evidence type="ECO:0000256" key="4">
    <source>
        <dbReference type="ARBA" id="ARBA00022723"/>
    </source>
</evidence>
<dbReference type="InterPro" id="IPR011032">
    <property type="entry name" value="GroES-like_sf"/>
</dbReference>
<evidence type="ECO:0000256" key="5">
    <source>
        <dbReference type="ARBA" id="ARBA00022833"/>
    </source>
</evidence>
<dbReference type="GO" id="GO:0004022">
    <property type="term" value="F:alcohol dehydrogenase (NAD+) activity"/>
    <property type="evidence" value="ECO:0007669"/>
    <property type="project" value="UniProtKB-EC"/>
</dbReference>
<dbReference type="HOGENOM" id="CLU_026673_20_1_1"/>
<keyword evidence="5" id="KW-0862">Zinc</keyword>
<keyword evidence="7" id="KW-0520">NAD</keyword>
<dbReference type="GO" id="GO:0005737">
    <property type="term" value="C:cytoplasm"/>
    <property type="evidence" value="ECO:0007669"/>
    <property type="project" value="TreeGrafter"/>
</dbReference>
<organism evidence="9 10">
    <name type="scientific">Jaapia argillacea MUCL 33604</name>
    <dbReference type="NCBI Taxonomy" id="933084"/>
    <lineage>
        <taxon>Eukaryota</taxon>
        <taxon>Fungi</taxon>
        <taxon>Dikarya</taxon>
        <taxon>Basidiomycota</taxon>
        <taxon>Agaricomycotina</taxon>
        <taxon>Agaricomycetes</taxon>
        <taxon>Agaricomycetidae</taxon>
        <taxon>Jaapiales</taxon>
        <taxon>Jaapiaceae</taxon>
        <taxon>Jaapia</taxon>
    </lineage>
</organism>
<dbReference type="InParanoid" id="A0A067Q1F3"/>
<dbReference type="Pfam" id="PF00107">
    <property type="entry name" value="ADH_zinc_N"/>
    <property type="match status" value="1"/>
</dbReference>
<dbReference type="Gene3D" id="3.40.50.720">
    <property type="entry name" value="NAD(P)-binding Rossmann-like Domain"/>
    <property type="match status" value="1"/>
</dbReference>
<keyword evidence="4" id="KW-0479">Metal-binding</keyword>
<dbReference type="SUPFAM" id="SSF50129">
    <property type="entry name" value="GroES-like"/>
    <property type="match status" value="1"/>
</dbReference>
<dbReference type="Proteomes" id="UP000027265">
    <property type="component" value="Unassembled WGS sequence"/>
</dbReference>
<dbReference type="InterPro" id="IPR013149">
    <property type="entry name" value="ADH-like_C"/>
</dbReference>
<keyword evidence="10" id="KW-1185">Reference proteome</keyword>
<evidence type="ECO:0000256" key="1">
    <source>
        <dbReference type="ARBA" id="ARBA00001947"/>
    </source>
</evidence>
<keyword evidence="6" id="KW-0560">Oxidoreductase</keyword>
<gene>
    <name evidence="9" type="ORF">JAAARDRAFT_154004</name>
</gene>
<dbReference type="EC" id="1.1.1.1" evidence="3"/>
<comment type="similarity">
    <text evidence="2">Belongs to the zinc-containing alcohol dehydrogenase family.</text>
</comment>
<evidence type="ECO:0000256" key="3">
    <source>
        <dbReference type="ARBA" id="ARBA00013190"/>
    </source>
</evidence>
<dbReference type="CDD" id="cd08297">
    <property type="entry name" value="CAD3"/>
    <property type="match status" value="1"/>
</dbReference>
<comment type="cofactor">
    <cofactor evidence="1">
        <name>Zn(2+)</name>
        <dbReference type="ChEBI" id="CHEBI:29105"/>
    </cofactor>
</comment>
<protein>
    <recommendedName>
        <fullName evidence="3">alcohol dehydrogenase</fullName>
        <ecNumber evidence="3">1.1.1.1</ecNumber>
    </recommendedName>
</protein>
<evidence type="ECO:0000313" key="9">
    <source>
        <dbReference type="EMBL" id="KDQ59945.1"/>
    </source>
</evidence>
<evidence type="ECO:0000259" key="8">
    <source>
        <dbReference type="SMART" id="SM00829"/>
    </source>
</evidence>
<dbReference type="InterPro" id="IPR020843">
    <property type="entry name" value="ER"/>
</dbReference>
<evidence type="ECO:0000256" key="7">
    <source>
        <dbReference type="ARBA" id="ARBA00023027"/>
    </source>
</evidence>
<dbReference type="STRING" id="933084.A0A067Q1F3"/>
<reference evidence="10" key="1">
    <citation type="journal article" date="2014" name="Proc. Natl. Acad. Sci. U.S.A.">
        <title>Extensive sampling of basidiomycete genomes demonstrates inadequacy of the white-rot/brown-rot paradigm for wood decay fungi.</title>
        <authorList>
            <person name="Riley R."/>
            <person name="Salamov A.A."/>
            <person name="Brown D.W."/>
            <person name="Nagy L.G."/>
            <person name="Floudas D."/>
            <person name="Held B.W."/>
            <person name="Levasseur A."/>
            <person name="Lombard V."/>
            <person name="Morin E."/>
            <person name="Otillar R."/>
            <person name="Lindquist E.A."/>
            <person name="Sun H."/>
            <person name="LaButti K.M."/>
            <person name="Schmutz J."/>
            <person name="Jabbour D."/>
            <person name="Luo H."/>
            <person name="Baker S.E."/>
            <person name="Pisabarro A.G."/>
            <person name="Walton J.D."/>
            <person name="Blanchette R.A."/>
            <person name="Henrissat B."/>
            <person name="Martin F."/>
            <person name="Cullen D."/>
            <person name="Hibbett D.S."/>
            <person name="Grigoriev I.V."/>
        </authorList>
    </citation>
    <scope>NUCLEOTIDE SEQUENCE [LARGE SCALE GENOMIC DNA]</scope>
    <source>
        <strain evidence="10">MUCL 33604</strain>
    </source>
</reference>
<dbReference type="OrthoDB" id="1879366at2759"/>
<dbReference type="SMART" id="SM00829">
    <property type="entry name" value="PKS_ER"/>
    <property type="match status" value="1"/>
</dbReference>
<accession>A0A067Q1F3</accession>
<feature type="domain" description="Enoyl reductase (ER)" evidence="8">
    <location>
        <begin position="18"/>
        <end position="353"/>
    </location>
</feature>
<sequence>MSPTIPTTQRAAIVTEYSQPLILKTDHPVTQPSSLAPGECLVKLECTGVCHSDLSTSKGEWPLKHPLPRVPGHEGVGIVVAIGEHTTNQDVKVGDRVGLKWIAEVCLRCERCRTGHESSCPNQKTHGYSVNGTFQEYCVSYIDHVTPIPKEITSTDAVCILCAGLTVYKALKQTNTVIGNWVVIPGAGGGLGHLAVQYAVAMGLRVVAIDTGEEKKKLALKLGAEKFIDFKEVEDIITAVKASTDGLGPHAAVVTAASGAAYNQAVFYLRDNGTLVAVGMPPNALLNIPIIVIVAKAIHIVGSAIGDRQDAIEAMDIAARGKVKCHYDLASLDNINKVFDDMQNGKLVGRIVMKY</sequence>
<dbReference type="PANTHER" id="PTHR42940:SF3">
    <property type="entry name" value="ALCOHOL DEHYDROGENASE 1-RELATED"/>
    <property type="match status" value="1"/>
</dbReference>
<dbReference type="InterPro" id="IPR036291">
    <property type="entry name" value="NAD(P)-bd_dom_sf"/>
</dbReference>
<dbReference type="FunCoup" id="A0A067Q1F3">
    <property type="interactions" value="294"/>
</dbReference>
<dbReference type="PANTHER" id="PTHR42940">
    <property type="entry name" value="ALCOHOL DEHYDROGENASE 1-RELATED"/>
    <property type="match status" value="1"/>
</dbReference>
<dbReference type="Gene3D" id="3.90.180.10">
    <property type="entry name" value="Medium-chain alcohol dehydrogenases, catalytic domain"/>
    <property type="match status" value="1"/>
</dbReference>
<name>A0A067Q1F3_9AGAM</name>
<dbReference type="SUPFAM" id="SSF51735">
    <property type="entry name" value="NAD(P)-binding Rossmann-fold domains"/>
    <property type="match status" value="1"/>
</dbReference>